<evidence type="ECO:0000256" key="3">
    <source>
        <dbReference type="ARBA" id="ARBA00022827"/>
    </source>
</evidence>
<keyword evidence="3" id="KW-0274">FAD</keyword>
<keyword evidence="5" id="KW-0472">Membrane</keyword>
<dbReference type="InterPro" id="IPR036188">
    <property type="entry name" value="FAD/NAD-bd_sf"/>
</dbReference>
<feature type="transmembrane region" description="Helical" evidence="5">
    <location>
        <begin position="12"/>
        <end position="31"/>
    </location>
</feature>
<evidence type="ECO:0000256" key="2">
    <source>
        <dbReference type="ARBA" id="ARBA00022630"/>
    </source>
</evidence>
<dbReference type="SUPFAM" id="SSF51905">
    <property type="entry name" value="FAD/NAD(P)-binding domain"/>
    <property type="match status" value="1"/>
</dbReference>
<reference evidence="6 7" key="1">
    <citation type="submission" date="2024-02" db="EMBL/GenBank/DDBJ databases">
        <title>De novo assembly and annotation of 12 fungi associated with fruit tree decline syndrome in Ontario, Canada.</title>
        <authorList>
            <person name="Sulman M."/>
            <person name="Ellouze W."/>
            <person name="Ilyukhin E."/>
        </authorList>
    </citation>
    <scope>NUCLEOTIDE SEQUENCE [LARGE SCALE GENOMIC DNA]</scope>
    <source>
        <strain evidence="6 7">M169</strain>
    </source>
</reference>
<evidence type="ECO:0000256" key="5">
    <source>
        <dbReference type="SAM" id="Phobius"/>
    </source>
</evidence>
<keyword evidence="5" id="KW-0812">Transmembrane</keyword>
<evidence type="ECO:0000313" key="7">
    <source>
        <dbReference type="Proteomes" id="UP001430848"/>
    </source>
</evidence>
<organism evidence="6 7">
    <name type="scientific">Diaporthe eres</name>
    <name type="common">Phomopsis oblonga</name>
    <dbReference type="NCBI Taxonomy" id="83184"/>
    <lineage>
        <taxon>Eukaryota</taxon>
        <taxon>Fungi</taxon>
        <taxon>Dikarya</taxon>
        <taxon>Ascomycota</taxon>
        <taxon>Pezizomycotina</taxon>
        <taxon>Sordariomycetes</taxon>
        <taxon>Sordariomycetidae</taxon>
        <taxon>Diaporthales</taxon>
        <taxon>Diaporthaceae</taxon>
        <taxon>Diaporthe</taxon>
        <taxon>Diaporthe eres species complex</taxon>
    </lineage>
</organism>
<dbReference type="SUPFAM" id="SSF54373">
    <property type="entry name" value="FAD-linked reductases, C-terminal domain"/>
    <property type="match status" value="1"/>
</dbReference>
<gene>
    <name evidence="6" type="ORF">SLS63_011735</name>
</gene>
<dbReference type="PRINTS" id="PR00420">
    <property type="entry name" value="RNGMNOXGNASE"/>
</dbReference>
<protein>
    <submittedName>
        <fullName evidence="6">Uncharacterized protein</fullName>
    </submittedName>
</protein>
<sequence length="332" mass="37166">MQASNSPEDIAIVGGGIVGLILAAGLFRRSINVTVYERARGFREIGAGIAFTANAIRCMQLIDPSIVAALRSSGAIPTSTDPKDPNDYLRWVNGFVQDDSGDGACQRPLCKIDAGVRGFEGCRRDQFLEELAKLVPKDKIVFRKHLIDLVQPNDPEERLKLVFEDGTIAHADAVFGCDGVKSYVRKFVLGCDSPASSAHYSHQFAFRGLIPMTQAITALGDYEARNQFMHVGPGMHLIHYPVANHTMVNVAAFVHDAEDWVNDGQMVAPATREEVRFVFRNWVPPLRHLRWTKAEVCFEEIRDRTFKIWHFDYESMLRETRAAFEQGLDLLS</sequence>
<keyword evidence="5" id="KW-1133">Transmembrane helix</keyword>
<dbReference type="PANTHER" id="PTHR46720:SF3">
    <property type="entry name" value="FAD-BINDING DOMAIN-CONTAINING PROTEIN-RELATED"/>
    <property type="match status" value="1"/>
</dbReference>
<dbReference type="PANTHER" id="PTHR46720">
    <property type="entry name" value="HYDROXYLASE, PUTATIVE (AFU_ORTHOLOGUE AFUA_3G01460)-RELATED"/>
    <property type="match status" value="1"/>
</dbReference>
<evidence type="ECO:0000256" key="1">
    <source>
        <dbReference type="ARBA" id="ARBA00007992"/>
    </source>
</evidence>
<keyword evidence="7" id="KW-1185">Reference proteome</keyword>
<evidence type="ECO:0000256" key="4">
    <source>
        <dbReference type="ARBA" id="ARBA00023002"/>
    </source>
</evidence>
<evidence type="ECO:0000313" key="6">
    <source>
        <dbReference type="EMBL" id="KAK7714543.1"/>
    </source>
</evidence>
<keyword evidence="4" id="KW-0560">Oxidoreductase</keyword>
<dbReference type="Proteomes" id="UP001430848">
    <property type="component" value="Unassembled WGS sequence"/>
</dbReference>
<proteinExistence type="inferred from homology"/>
<name>A0ABR1NTA7_DIAER</name>
<accession>A0ABR1NTA7</accession>
<keyword evidence="2" id="KW-0285">Flavoprotein</keyword>
<dbReference type="Gene3D" id="3.50.50.60">
    <property type="entry name" value="FAD/NAD(P)-binding domain"/>
    <property type="match status" value="1"/>
</dbReference>
<dbReference type="EMBL" id="JAKNSF020000116">
    <property type="protein sequence ID" value="KAK7714543.1"/>
    <property type="molecule type" value="Genomic_DNA"/>
</dbReference>
<comment type="similarity">
    <text evidence="1">Belongs to the paxM FAD-dependent monooxygenase family.</text>
</comment>
<dbReference type="InterPro" id="IPR051104">
    <property type="entry name" value="FAD_monoxygenase"/>
</dbReference>
<comment type="caution">
    <text evidence="6">The sequence shown here is derived from an EMBL/GenBank/DDBJ whole genome shotgun (WGS) entry which is preliminary data.</text>
</comment>